<sequence length="597" mass="65021">MDVIDDILLLILERIDSPVCLVRAASTCKRWHGNIADASFLRRYRSAHAPSLVAGHYFNGILYETDSKSKLRLSFVPRLKDRPQLLLPRLPPRRQRRLPSHLGRPQQPRQPPAIQEDPSSAAELGAQLPLQGALPHRRRGCTAGARIGMSNFRVLYMFEHYFDMCPGTAMFTAGSSGSPSWGSWTPRLAFGSPDDAINQDLENMHDMGLAGGSQYFYVRGRNLVVLDRSSGEFSRAVFPPPSENQGSDGDGDFDIIMLRRLFYATDGRDGEPRIYTVFGETMKVYAKLDGGEWALEKSLSLREATRGLPGYKDEFFGQPHQRLDIVTRGPGYVTLSPGIVETTWEWLISVDLETMQVAATADMGAVMYRCEFPWPPVLNSVLLCQFRSLERKRRRELTAQRKVTTAPVNLQRSAPCACSGADDGLRLGAEVPDQFNTSLCFGAGGGAGVAVAFQRRAGGTGSRFHALQARLPAATAARGPGRSPTRGGPDGISFTVRPWDQGSRRIGNERRDPSRGNRAGALYGFKGPESSPMKTVGHGEAALAATRPTPMLHASLAAGLPFRPSRLVVLASGGPASVGGGGGLDESGGRFVYFLVF</sequence>
<comment type="caution">
    <text evidence="3">The sequence shown here is derived from an EMBL/GenBank/DDBJ whole genome shotgun (WGS) entry which is preliminary data.</text>
</comment>
<dbReference type="Proteomes" id="UP000823388">
    <property type="component" value="Chromosome 3K"/>
</dbReference>
<accession>A0A8T0V1F1</accession>
<feature type="region of interest" description="Disordered" evidence="1">
    <location>
        <begin position="86"/>
        <end position="121"/>
    </location>
</feature>
<feature type="domain" description="F-box" evidence="2">
    <location>
        <begin position="5"/>
        <end position="43"/>
    </location>
</feature>
<dbReference type="PANTHER" id="PTHR33207">
    <property type="entry name" value="F-BOX DOMAIN CONTAINING PROTEIN-RELATED"/>
    <property type="match status" value="1"/>
</dbReference>
<reference evidence="3" key="1">
    <citation type="submission" date="2020-05" db="EMBL/GenBank/DDBJ databases">
        <title>WGS assembly of Panicum virgatum.</title>
        <authorList>
            <person name="Lovell J.T."/>
            <person name="Jenkins J."/>
            <person name="Shu S."/>
            <person name="Juenger T.E."/>
            <person name="Schmutz J."/>
        </authorList>
    </citation>
    <scope>NUCLEOTIDE SEQUENCE</scope>
    <source>
        <strain evidence="3">AP13</strain>
    </source>
</reference>
<dbReference type="SUPFAM" id="SSF81383">
    <property type="entry name" value="F-box domain"/>
    <property type="match status" value="1"/>
</dbReference>
<dbReference type="InterPro" id="IPR036047">
    <property type="entry name" value="F-box-like_dom_sf"/>
</dbReference>
<evidence type="ECO:0000313" key="3">
    <source>
        <dbReference type="EMBL" id="KAG2630272.1"/>
    </source>
</evidence>
<proteinExistence type="predicted"/>
<evidence type="ECO:0000259" key="2">
    <source>
        <dbReference type="Pfam" id="PF12937"/>
    </source>
</evidence>
<feature type="compositionally biased region" description="Low complexity" evidence="1">
    <location>
        <begin position="473"/>
        <end position="487"/>
    </location>
</feature>
<evidence type="ECO:0000313" key="4">
    <source>
        <dbReference type="Proteomes" id="UP000823388"/>
    </source>
</evidence>
<dbReference type="CDD" id="cd09917">
    <property type="entry name" value="F-box_SF"/>
    <property type="match status" value="1"/>
</dbReference>
<evidence type="ECO:0000256" key="1">
    <source>
        <dbReference type="SAM" id="MobiDB-lite"/>
    </source>
</evidence>
<dbReference type="AlphaFoldDB" id="A0A8T0V1F1"/>
<dbReference type="InterPro" id="IPR001810">
    <property type="entry name" value="F-box_dom"/>
</dbReference>
<protein>
    <recommendedName>
        <fullName evidence="2">F-box domain-containing protein</fullName>
    </recommendedName>
</protein>
<keyword evidence="4" id="KW-1185">Reference proteome</keyword>
<dbReference type="Pfam" id="PF12937">
    <property type="entry name" value="F-box-like"/>
    <property type="match status" value="1"/>
</dbReference>
<gene>
    <name evidence="3" type="ORF">PVAP13_3KG481401</name>
</gene>
<name>A0A8T0V1F1_PANVG</name>
<feature type="compositionally biased region" description="Basic and acidic residues" evidence="1">
    <location>
        <begin position="502"/>
        <end position="515"/>
    </location>
</feature>
<organism evidence="3 4">
    <name type="scientific">Panicum virgatum</name>
    <name type="common">Blackwell switchgrass</name>
    <dbReference type="NCBI Taxonomy" id="38727"/>
    <lineage>
        <taxon>Eukaryota</taxon>
        <taxon>Viridiplantae</taxon>
        <taxon>Streptophyta</taxon>
        <taxon>Embryophyta</taxon>
        <taxon>Tracheophyta</taxon>
        <taxon>Spermatophyta</taxon>
        <taxon>Magnoliopsida</taxon>
        <taxon>Liliopsida</taxon>
        <taxon>Poales</taxon>
        <taxon>Poaceae</taxon>
        <taxon>PACMAD clade</taxon>
        <taxon>Panicoideae</taxon>
        <taxon>Panicodae</taxon>
        <taxon>Paniceae</taxon>
        <taxon>Panicinae</taxon>
        <taxon>Panicum</taxon>
        <taxon>Panicum sect. Hiantes</taxon>
    </lineage>
</organism>
<dbReference type="EMBL" id="CM029041">
    <property type="protein sequence ID" value="KAG2630272.1"/>
    <property type="molecule type" value="Genomic_DNA"/>
</dbReference>
<feature type="region of interest" description="Disordered" evidence="1">
    <location>
        <begin position="473"/>
        <end position="519"/>
    </location>
</feature>